<evidence type="ECO:0000313" key="2">
    <source>
        <dbReference type="EMBL" id="OYX55998.1"/>
    </source>
</evidence>
<dbReference type="InterPro" id="IPR001480">
    <property type="entry name" value="Bulb-type_lectin_dom"/>
</dbReference>
<evidence type="ECO:0000259" key="1">
    <source>
        <dbReference type="PROSITE" id="PS50927"/>
    </source>
</evidence>
<comment type="caution">
    <text evidence="2">The sequence shown here is derived from an EMBL/GenBank/DDBJ whole genome shotgun (WGS) entry which is preliminary data.</text>
</comment>
<accession>A0A258HI42</accession>
<dbReference type="InterPro" id="IPR008979">
    <property type="entry name" value="Galactose-bd-like_sf"/>
</dbReference>
<dbReference type="Pfam" id="PF22633">
    <property type="entry name" value="F5_F8_type_C_2"/>
    <property type="match status" value="1"/>
</dbReference>
<proteinExistence type="predicted"/>
<organism evidence="2 3">
    <name type="scientific">Brevundimonas subvibrioides</name>
    <dbReference type="NCBI Taxonomy" id="74313"/>
    <lineage>
        <taxon>Bacteria</taxon>
        <taxon>Pseudomonadati</taxon>
        <taxon>Pseudomonadota</taxon>
        <taxon>Alphaproteobacteria</taxon>
        <taxon>Caulobacterales</taxon>
        <taxon>Caulobacteraceae</taxon>
        <taxon>Brevundimonas</taxon>
    </lineage>
</organism>
<gene>
    <name evidence="2" type="ORF">B7Y86_11145</name>
</gene>
<dbReference type="SMART" id="SM00108">
    <property type="entry name" value="B_lectin"/>
    <property type="match status" value="1"/>
</dbReference>
<feature type="domain" description="Bulb-type lectin" evidence="1">
    <location>
        <begin position="89"/>
        <end position="197"/>
    </location>
</feature>
<name>A0A258HI42_9CAUL</name>
<dbReference type="Proteomes" id="UP000216147">
    <property type="component" value="Unassembled WGS sequence"/>
</dbReference>
<dbReference type="SUPFAM" id="SSF49785">
    <property type="entry name" value="Galactose-binding domain-like"/>
    <property type="match status" value="1"/>
</dbReference>
<dbReference type="PROSITE" id="PS50927">
    <property type="entry name" value="BULB_LECTIN"/>
    <property type="match status" value="1"/>
</dbReference>
<sequence>MRSMGSDVVRQRRGLGHWFGVASAFASLASVQPSLAQVAETFIYDVHGRLTGTTDVNAAGVAGWSGYSIDPADNISARSIAAVAFPSTPSRLLENESITLQQTIYSPNNNVTLALQADGDLVLRCGTAVKWSSGTAGAQAQFLVLQGDGHLVLYGPNYTPVWWNGAYGFTGAFLQVQNDGNLVVYSTGGVPRWATGTSCGGGGTEVVPVSFSTTSNYGGYTGLTTSGGMRDGNFNSPSSIHGTNWGTTEIIQANLGTSQAVSRIEIASADASAPGGWGAYYTNGAAVEYSNDGVNWTSAGTVSGVVDGAYTSISLGGATMLYIRLIRTSGYLGMGDFRVYQSSP</sequence>
<dbReference type="Gene3D" id="2.90.10.10">
    <property type="entry name" value="Bulb-type lectin domain"/>
    <property type="match status" value="1"/>
</dbReference>
<evidence type="ECO:0000313" key="3">
    <source>
        <dbReference type="Proteomes" id="UP000216147"/>
    </source>
</evidence>
<dbReference type="Gene3D" id="2.60.120.260">
    <property type="entry name" value="Galactose-binding domain-like"/>
    <property type="match status" value="1"/>
</dbReference>
<dbReference type="InterPro" id="IPR036426">
    <property type="entry name" value="Bulb-type_lectin_dom_sf"/>
</dbReference>
<dbReference type="AlphaFoldDB" id="A0A258HI42"/>
<reference evidence="2 3" key="1">
    <citation type="submission" date="2017-03" db="EMBL/GenBank/DDBJ databases">
        <title>Lifting the veil on microbial sulfur biogeochemistry in mining wastewaters.</title>
        <authorList>
            <person name="Kantor R.S."/>
            <person name="Colenbrander Nelson T."/>
            <person name="Marshall S."/>
            <person name="Bennett D."/>
            <person name="Apte S."/>
            <person name="Camacho D."/>
            <person name="Thomas B.C."/>
            <person name="Warren L.A."/>
            <person name="Banfield J.F."/>
        </authorList>
    </citation>
    <scope>NUCLEOTIDE SEQUENCE [LARGE SCALE GENOMIC DNA]</scope>
    <source>
        <strain evidence="2">32-68-21</strain>
    </source>
</reference>
<dbReference type="SUPFAM" id="SSF51110">
    <property type="entry name" value="alpha-D-mannose-specific plant lectins"/>
    <property type="match status" value="1"/>
</dbReference>
<protein>
    <recommendedName>
        <fullName evidence="1">Bulb-type lectin domain-containing protein</fullName>
    </recommendedName>
</protein>
<dbReference type="EMBL" id="NCEQ01000010">
    <property type="protein sequence ID" value="OYX55998.1"/>
    <property type="molecule type" value="Genomic_DNA"/>
</dbReference>